<dbReference type="OrthoDB" id="9919389at2"/>
<name>A0A1T4T656_9GAMM</name>
<protein>
    <submittedName>
        <fullName evidence="1">Uncharacterized protein</fullName>
    </submittedName>
</protein>
<dbReference type="RefSeq" id="WP_080174811.1">
    <property type="nucleotide sequence ID" value="NZ_AP024854.1"/>
</dbReference>
<gene>
    <name evidence="1" type="ORF">CZ814_01995</name>
</gene>
<evidence type="ECO:0000313" key="2">
    <source>
        <dbReference type="Proteomes" id="UP000191116"/>
    </source>
</evidence>
<reference evidence="1 2" key="1">
    <citation type="submission" date="2017-02" db="EMBL/GenBank/DDBJ databases">
        <authorList>
            <person name="Peterson S.W."/>
        </authorList>
    </citation>
    <scope>NUCLEOTIDE SEQUENCE [LARGE SCALE GENOMIC DNA]</scope>
    <source>
        <strain evidence="1 2">CECT 9189</strain>
    </source>
</reference>
<proteinExistence type="predicted"/>
<dbReference type="EMBL" id="FUWP01000009">
    <property type="protein sequence ID" value="SKA35932.1"/>
    <property type="molecule type" value="Genomic_DNA"/>
</dbReference>
<organism evidence="1 2">
    <name type="scientific">Photobacterium toruni</name>
    <dbReference type="NCBI Taxonomy" id="1935446"/>
    <lineage>
        <taxon>Bacteria</taxon>
        <taxon>Pseudomonadati</taxon>
        <taxon>Pseudomonadota</taxon>
        <taxon>Gammaproteobacteria</taxon>
        <taxon>Vibrionales</taxon>
        <taxon>Vibrionaceae</taxon>
        <taxon>Photobacterium</taxon>
    </lineage>
</organism>
<dbReference type="AlphaFoldDB" id="A0A1T4T656"/>
<evidence type="ECO:0000313" key="1">
    <source>
        <dbReference type="EMBL" id="SKA35932.1"/>
    </source>
</evidence>
<accession>A0A1T4T656</accession>
<sequence length="216" mass="24081">MSSFTSLQASKTTATQVTTTAPTKMNFADLAKSKLAYAPEQPVAHQLRGFKVSQSPSPIVFISDTVETAVVHYTDYDEFRGYAKCNGENCSLCRIGNKATKRHLMPVYNPLSRAVEVLSMGDNQSPTALLPQLLNLVDFEQEQLFMVSRENYQFTVNVQPLPATLPLDQQAIQTCTKQLDENEIALSDIYRSYSNEELADFPCIRTMLSLLSPEQA</sequence>
<dbReference type="Proteomes" id="UP000191116">
    <property type="component" value="Unassembled WGS sequence"/>
</dbReference>